<reference evidence="2" key="1">
    <citation type="submission" date="2020-01" db="EMBL/GenBank/DDBJ databases">
        <authorList>
            <person name="Fang Y."/>
            <person name="Sun R."/>
            <person name="Nie L."/>
            <person name="He J."/>
            <person name="Hao L."/>
            <person name="Wang L."/>
            <person name="Su S."/>
            <person name="Lv E."/>
            <person name="Zhang Z."/>
            <person name="Xie R."/>
            <person name="Liu H."/>
        </authorList>
    </citation>
    <scope>NUCLEOTIDE SEQUENCE [LARGE SCALE GENOMIC DNA]</scope>
    <source>
        <strain evidence="2">XCT-53</strain>
    </source>
</reference>
<sequence>MGRNEPRHPDSRHQGPGHACPECQGTGIVMVFPHRADAHPLREVYEPGKVLADMAMPYTERCGFCGGDGWISPQEELLAGAPDPRDWIDDKRELARIIRETEARPSPRSGR</sequence>
<name>A0A7X5F3F5_9HYPH</name>
<dbReference type="AlphaFoldDB" id="A0A7X5F3F5"/>
<protein>
    <submittedName>
        <fullName evidence="1">Uncharacterized protein</fullName>
    </submittedName>
</protein>
<dbReference type="RefSeq" id="WP_161676449.1">
    <property type="nucleotide sequence ID" value="NZ_JAABLP010000003.1"/>
</dbReference>
<keyword evidence="2" id="KW-1185">Reference proteome</keyword>
<proteinExistence type="predicted"/>
<evidence type="ECO:0000313" key="2">
    <source>
        <dbReference type="Proteomes" id="UP000586722"/>
    </source>
</evidence>
<dbReference type="EMBL" id="JAABLQ010000001">
    <property type="protein sequence ID" value="NBN79003.1"/>
    <property type="molecule type" value="Genomic_DNA"/>
</dbReference>
<gene>
    <name evidence="1" type="ORF">GWI72_12060</name>
</gene>
<comment type="caution">
    <text evidence="1">The sequence shown here is derived from an EMBL/GenBank/DDBJ whole genome shotgun (WGS) entry which is preliminary data.</text>
</comment>
<accession>A0A7X5F3F5</accession>
<evidence type="ECO:0000313" key="1">
    <source>
        <dbReference type="EMBL" id="NBN79003.1"/>
    </source>
</evidence>
<organism evidence="1 2">
    <name type="scientific">Pannonibacter tanglangensis</name>
    <dbReference type="NCBI Taxonomy" id="2750084"/>
    <lineage>
        <taxon>Bacteria</taxon>
        <taxon>Pseudomonadati</taxon>
        <taxon>Pseudomonadota</taxon>
        <taxon>Alphaproteobacteria</taxon>
        <taxon>Hyphomicrobiales</taxon>
        <taxon>Stappiaceae</taxon>
        <taxon>Pannonibacter</taxon>
    </lineage>
</organism>
<dbReference type="Proteomes" id="UP000586722">
    <property type="component" value="Unassembled WGS sequence"/>
</dbReference>